<dbReference type="EMBL" id="JAPDRL010000269">
    <property type="protein sequence ID" value="KAJ9654067.1"/>
    <property type="molecule type" value="Genomic_DNA"/>
</dbReference>
<reference evidence="2" key="1">
    <citation type="submission" date="2022-10" db="EMBL/GenBank/DDBJ databases">
        <title>Culturing micro-colonial fungi from biological soil crusts in the Mojave desert and describing Neophaeococcomyces mojavensis, and introducing the new genera and species Taxawa tesnikishii.</title>
        <authorList>
            <person name="Kurbessoian T."/>
            <person name="Stajich J.E."/>
        </authorList>
    </citation>
    <scope>NUCLEOTIDE SEQUENCE</scope>
    <source>
        <strain evidence="2">TK_1</strain>
    </source>
</reference>
<proteinExistence type="predicted"/>
<gene>
    <name evidence="2" type="ORF">H2201_009053</name>
</gene>
<protein>
    <submittedName>
        <fullName evidence="2">Uncharacterized protein</fullName>
    </submittedName>
</protein>
<accession>A0ABQ9NIT0</accession>
<organism evidence="2 3">
    <name type="scientific">Coniosporium apollinis</name>
    <dbReference type="NCBI Taxonomy" id="61459"/>
    <lineage>
        <taxon>Eukaryota</taxon>
        <taxon>Fungi</taxon>
        <taxon>Dikarya</taxon>
        <taxon>Ascomycota</taxon>
        <taxon>Pezizomycotina</taxon>
        <taxon>Dothideomycetes</taxon>
        <taxon>Dothideomycetes incertae sedis</taxon>
        <taxon>Coniosporium</taxon>
    </lineage>
</organism>
<comment type="caution">
    <text evidence="2">The sequence shown here is derived from an EMBL/GenBank/DDBJ whole genome shotgun (WGS) entry which is preliminary data.</text>
</comment>
<feature type="compositionally biased region" description="Basic and acidic residues" evidence="1">
    <location>
        <begin position="11"/>
        <end position="33"/>
    </location>
</feature>
<sequence length="146" mass="15691">MSAKVSLGWPDVRETQEARGSREATETHKATETGDIRDTREWGVNRGDGSQGGISGPIHTAITQLASLRTGSSAHHISRKRGKYAKDSLTFSGVIKPSKTVFSLFSKPAVSEYAFSHYSNTRHSGAIATPTLQLAGPAARFDIMGM</sequence>
<evidence type="ECO:0000256" key="1">
    <source>
        <dbReference type="SAM" id="MobiDB-lite"/>
    </source>
</evidence>
<dbReference type="Proteomes" id="UP001172684">
    <property type="component" value="Unassembled WGS sequence"/>
</dbReference>
<feature type="region of interest" description="Disordered" evidence="1">
    <location>
        <begin position="1"/>
        <end position="33"/>
    </location>
</feature>
<evidence type="ECO:0000313" key="2">
    <source>
        <dbReference type="EMBL" id="KAJ9654067.1"/>
    </source>
</evidence>
<evidence type="ECO:0000313" key="3">
    <source>
        <dbReference type="Proteomes" id="UP001172684"/>
    </source>
</evidence>
<name>A0ABQ9NIT0_9PEZI</name>
<keyword evidence="3" id="KW-1185">Reference proteome</keyword>